<dbReference type="PATRIC" id="fig|1088869.3.peg.2363"/>
<evidence type="ECO:0000256" key="5">
    <source>
        <dbReference type="ARBA" id="ARBA00022989"/>
    </source>
</evidence>
<comment type="caution">
    <text evidence="12">The sequence shown here is derived from an EMBL/GenBank/DDBJ whole genome shotgun (WGS) entry which is preliminary data.</text>
</comment>
<dbReference type="InterPro" id="IPR011066">
    <property type="entry name" value="MscS_channel_C_sf"/>
</dbReference>
<dbReference type="InterPro" id="IPR010920">
    <property type="entry name" value="LSM_dom_sf"/>
</dbReference>
<dbReference type="InterPro" id="IPR006685">
    <property type="entry name" value="MscS_channel_2nd"/>
</dbReference>
<evidence type="ECO:0000259" key="10">
    <source>
        <dbReference type="Pfam" id="PF12607"/>
    </source>
</evidence>
<evidence type="ECO:0000259" key="9">
    <source>
        <dbReference type="Pfam" id="PF00924"/>
    </source>
</evidence>
<feature type="compositionally biased region" description="Polar residues" evidence="7">
    <location>
        <begin position="81"/>
        <end position="93"/>
    </location>
</feature>
<evidence type="ECO:0000259" key="11">
    <source>
        <dbReference type="Pfam" id="PF21082"/>
    </source>
</evidence>
<dbReference type="Pfam" id="PF21082">
    <property type="entry name" value="MS_channel_3rd"/>
    <property type="match status" value="1"/>
</dbReference>
<keyword evidence="3" id="KW-1003">Cell membrane</keyword>
<reference evidence="12 13" key="1">
    <citation type="submission" date="2011-10" db="EMBL/GenBank/DDBJ databases">
        <title>Genome sequence of Gluconobacter morbifer G707, isolated from Drosophila gut.</title>
        <authorList>
            <person name="Lee W.-J."/>
            <person name="Kim E.-K."/>
        </authorList>
    </citation>
    <scope>NUCLEOTIDE SEQUENCE [LARGE SCALE GENOMIC DNA]</scope>
    <source>
        <strain evidence="12 13">G707</strain>
    </source>
</reference>
<feature type="region of interest" description="Disordered" evidence="7">
    <location>
        <begin position="55"/>
        <end position="93"/>
    </location>
</feature>
<dbReference type="InterPro" id="IPR011014">
    <property type="entry name" value="MscS_channel_TM-2"/>
</dbReference>
<comment type="similarity">
    <text evidence="2">Belongs to the MscS (TC 1.A.23) family.</text>
</comment>
<evidence type="ECO:0000256" key="8">
    <source>
        <dbReference type="SAM" id="Phobius"/>
    </source>
</evidence>
<dbReference type="eggNOG" id="COG3264">
    <property type="taxonomic scope" value="Bacteria"/>
</dbReference>
<keyword evidence="4 8" id="KW-0812">Transmembrane</keyword>
<dbReference type="EMBL" id="AGQV01000010">
    <property type="protein sequence ID" value="EHH67374.1"/>
    <property type="molecule type" value="Genomic_DNA"/>
</dbReference>
<dbReference type="Proteomes" id="UP000004949">
    <property type="component" value="Unassembled WGS sequence"/>
</dbReference>
<dbReference type="GO" id="GO:0008381">
    <property type="term" value="F:mechanosensitive monoatomic ion channel activity"/>
    <property type="evidence" value="ECO:0007669"/>
    <property type="project" value="UniProtKB-ARBA"/>
</dbReference>
<dbReference type="InterPro" id="IPR023408">
    <property type="entry name" value="MscS_beta-dom_sf"/>
</dbReference>
<dbReference type="GO" id="GO:0005886">
    <property type="term" value="C:plasma membrane"/>
    <property type="evidence" value="ECO:0007669"/>
    <property type="project" value="UniProtKB-SubCell"/>
</dbReference>
<feature type="domain" description="Mechanosensitive ion channel MscS" evidence="9">
    <location>
        <begin position="665"/>
        <end position="730"/>
    </location>
</feature>
<protein>
    <submittedName>
        <fullName evidence="12">Uncharacterized protein</fullName>
    </submittedName>
</protein>
<feature type="transmembrane region" description="Helical" evidence="8">
    <location>
        <begin position="263"/>
        <end position="288"/>
    </location>
</feature>
<feature type="transmembrane region" description="Helical" evidence="8">
    <location>
        <begin position="620"/>
        <end position="643"/>
    </location>
</feature>
<dbReference type="SUPFAM" id="SSF82861">
    <property type="entry name" value="Mechanosensitive channel protein MscS (YggB), transmembrane region"/>
    <property type="match status" value="1"/>
</dbReference>
<dbReference type="STRING" id="1088869.GMO_23690"/>
<proteinExistence type="inferred from homology"/>
<dbReference type="PANTHER" id="PTHR30347:SF9">
    <property type="entry name" value="MINICONDUCTANCE MECHANOSENSITIVE CHANNEL MSCM"/>
    <property type="match status" value="1"/>
</dbReference>
<gene>
    <name evidence="12" type="ORF">GMO_23690</name>
</gene>
<evidence type="ECO:0000256" key="3">
    <source>
        <dbReference type="ARBA" id="ARBA00022475"/>
    </source>
</evidence>
<feature type="transmembrane region" description="Helical" evidence="8">
    <location>
        <begin position="576"/>
        <end position="595"/>
    </location>
</feature>
<feature type="transmembrane region" description="Helical" evidence="8">
    <location>
        <begin position="415"/>
        <end position="433"/>
    </location>
</feature>
<evidence type="ECO:0000256" key="2">
    <source>
        <dbReference type="ARBA" id="ARBA00008017"/>
    </source>
</evidence>
<dbReference type="PANTHER" id="PTHR30347">
    <property type="entry name" value="POTASSIUM CHANNEL RELATED"/>
    <property type="match status" value="1"/>
</dbReference>
<keyword evidence="13" id="KW-1185">Reference proteome</keyword>
<dbReference type="InterPro" id="IPR049278">
    <property type="entry name" value="MS_channel_C"/>
</dbReference>
<dbReference type="Pfam" id="PF12607">
    <property type="entry name" value="DUF3772"/>
    <property type="match status" value="1"/>
</dbReference>
<evidence type="ECO:0000313" key="13">
    <source>
        <dbReference type="Proteomes" id="UP000004949"/>
    </source>
</evidence>
<dbReference type="Gene3D" id="1.10.287.1260">
    <property type="match status" value="1"/>
</dbReference>
<feature type="transmembrane region" description="Helical" evidence="8">
    <location>
        <begin position="477"/>
        <end position="496"/>
    </location>
</feature>
<evidence type="ECO:0000256" key="7">
    <source>
        <dbReference type="SAM" id="MobiDB-lite"/>
    </source>
</evidence>
<dbReference type="Pfam" id="PF00924">
    <property type="entry name" value="MS_channel_2nd"/>
    <property type="match status" value="1"/>
</dbReference>
<accession>G6XLW9</accession>
<keyword evidence="5 8" id="KW-1133">Transmembrane helix</keyword>
<dbReference type="Gene3D" id="3.30.70.100">
    <property type="match status" value="1"/>
</dbReference>
<evidence type="ECO:0000256" key="6">
    <source>
        <dbReference type="ARBA" id="ARBA00023136"/>
    </source>
</evidence>
<feature type="transmembrane region" description="Helical" evidence="8">
    <location>
        <begin position="386"/>
        <end position="403"/>
    </location>
</feature>
<feature type="transmembrane region" description="Helical" evidence="8">
    <location>
        <begin position="649"/>
        <end position="676"/>
    </location>
</feature>
<feature type="transmembrane region" description="Helical" evidence="8">
    <location>
        <begin position="527"/>
        <end position="547"/>
    </location>
</feature>
<dbReference type="Gene3D" id="2.30.30.60">
    <property type="match status" value="1"/>
</dbReference>
<feature type="domain" description="Mechanosensitive ion channel MscS C-terminal" evidence="11">
    <location>
        <begin position="739"/>
        <end position="820"/>
    </location>
</feature>
<dbReference type="SUPFAM" id="SSF50182">
    <property type="entry name" value="Sm-like ribonucleoproteins"/>
    <property type="match status" value="1"/>
</dbReference>
<dbReference type="SUPFAM" id="SSF82689">
    <property type="entry name" value="Mechanosensitive channel protein MscS (YggB), C-terminal domain"/>
    <property type="match status" value="1"/>
</dbReference>
<name>G6XLW9_9PROT</name>
<feature type="transmembrane region" description="Helical" evidence="8">
    <location>
        <begin position="445"/>
        <end position="471"/>
    </location>
</feature>
<organism evidence="12 13">
    <name type="scientific">Gluconobacter morbifer G707</name>
    <dbReference type="NCBI Taxonomy" id="1088869"/>
    <lineage>
        <taxon>Bacteria</taxon>
        <taxon>Pseudomonadati</taxon>
        <taxon>Pseudomonadota</taxon>
        <taxon>Alphaproteobacteria</taxon>
        <taxon>Acetobacterales</taxon>
        <taxon>Acetobacteraceae</taxon>
        <taxon>Gluconobacter</taxon>
    </lineage>
</organism>
<keyword evidence="6 8" id="KW-0472">Membrane</keyword>
<comment type="subcellular location">
    <subcellularLocation>
        <location evidence="1">Cell membrane</location>
        <topology evidence="1">Multi-pass membrane protein</topology>
    </subcellularLocation>
</comment>
<sequence>MPIIREGHERMVEDNARQEIPRLKPHGRTTLTSLVLALLCLACVLPTGFVPPVSGAPASHDAASSRSPAPDKNAAPKDTSSKNAATPDNLSQGLGWNAISQTVSQQLDDSATSLRRIFNSLNRTDPAMGASQLDALAGEAQRIQQNTRNTIQQIESYDGIIDSYLKILGPKAADNEDPSVTKQRQRMQANSQSVKSALMRAKLYNLQAQQLGTAISTRQNRLQQAALSERSVSPLAPRFWQTLVTEHAENRSSVHSGGILQDWMWILGGTVLSLLSVGFGSPLLLAFIKRSGAHLHRSDDESIQTVISGSVIAITLNGLLCAILATLVWFIWAGITLPDGGDAVGTVIAETLPLCGFIIGAGLPVFGRQGVLAATSPNVRKCVRGMDWALALGILALNVLRTFRTQGVFGPTLQNLLEIVFALGVAFCAVDTFRRLGKQNETERFAAPAFGMSSLLLVVTVFSIMLGYVAFAFTLNGWFLSLGSGLAIVALLGLCWRNLLDRMFDEHGFVSRHLYPLGISQRRLTQVSVLLSGTGNIILLLVLFSVAQTDGSFNIADITNRFWLLFVGNTVHGVKISLDTVVMCIVLAVASSYAIRQSRAWIQDRFLPTTRLDIGSRTSILSIFTYCAWILVGLAILSLAGVSVQNLTWVVSALSVGIGFGLQSIVQNFVSGVILLAERPVRVGDMVEIAGTRGDIKRISIRATDISLADGSTMIVPNSQFITSSVKNATLSGATGALTVSFLVPTSTDLDKARNMLLEVAAHRQEVLSSPPPRVRVSALSGDSVTMSLSVTLVSARDASSVQDAILFDVFRRFHSENVTITTA</sequence>
<evidence type="ECO:0000256" key="4">
    <source>
        <dbReference type="ARBA" id="ARBA00022692"/>
    </source>
</evidence>
<evidence type="ECO:0000256" key="1">
    <source>
        <dbReference type="ARBA" id="ARBA00004651"/>
    </source>
</evidence>
<feature type="transmembrane region" description="Helical" evidence="8">
    <location>
        <begin position="309"/>
        <end position="332"/>
    </location>
</feature>
<evidence type="ECO:0000313" key="12">
    <source>
        <dbReference type="EMBL" id="EHH67374.1"/>
    </source>
</evidence>
<dbReference type="InterPro" id="IPR022249">
    <property type="entry name" value="DUF3772"/>
</dbReference>
<dbReference type="AlphaFoldDB" id="G6XLW9"/>
<feature type="domain" description="DUF3772" evidence="10">
    <location>
        <begin position="200"/>
        <end position="253"/>
    </location>
</feature>
<feature type="transmembrane region" description="Helical" evidence="8">
    <location>
        <begin position="344"/>
        <end position="366"/>
    </location>
</feature>
<dbReference type="InterPro" id="IPR052702">
    <property type="entry name" value="MscS-like_channel"/>
</dbReference>